<evidence type="ECO:0000313" key="2">
    <source>
        <dbReference type="Proteomes" id="UP001281410"/>
    </source>
</evidence>
<dbReference type="EMBL" id="JANJYJ010000005">
    <property type="protein sequence ID" value="KAK3212241.1"/>
    <property type="molecule type" value="Genomic_DNA"/>
</dbReference>
<sequence>MTKNGGSNLVAVGFNKEACRKACMRMIILDELPFSFVEGEGFREFCSVACPKFGPPSRRAVARDIYQLYLDEKESLKRLFTTSRQRVCLTTDTWTSLQNVNYMVVKSHFINSEW</sequence>
<dbReference type="InterPro" id="IPR052035">
    <property type="entry name" value="ZnF_BED_domain_contain"/>
</dbReference>
<dbReference type="AlphaFoldDB" id="A0AAE0E5Y9"/>
<gene>
    <name evidence="1" type="ORF">Dsin_016947</name>
</gene>
<evidence type="ECO:0000313" key="1">
    <source>
        <dbReference type="EMBL" id="KAK3212241.1"/>
    </source>
</evidence>
<keyword evidence="2" id="KW-1185">Reference proteome</keyword>
<organism evidence="1 2">
    <name type="scientific">Dipteronia sinensis</name>
    <dbReference type="NCBI Taxonomy" id="43782"/>
    <lineage>
        <taxon>Eukaryota</taxon>
        <taxon>Viridiplantae</taxon>
        <taxon>Streptophyta</taxon>
        <taxon>Embryophyta</taxon>
        <taxon>Tracheophyta</taxon>
        <taxon>Spermatophyta</taxon>
        <taxon>Magnoliopsida</taxon>
        <taxon>eudicotyledons</taxon>
        <taxon>Gunneridae</taxon>
        <taxon>Pentapetalae</taxon>
        <taxon>rosids</taxon>
        <taxon>malvids</taxon>
        <taxon>Sapindales</taxon>
        <taxon>Sapindaceae</taxon>
        <taxon>Hippocastanoideae</taxon>
        <taxon>Acereae</taxon>
        <taxon>Dipteronia</taxon>
    </lineage>
</organism>
<reference evidence="1" key="1">
    <citation type="journal article" date="2023" name="Plant J.">
        <title>Genome sequences and population genomics provide insights into the demographic history, inbreeding, and mutation load of two 'living fossil' tree species of Dipteronia.</title>
        <authorList>
            <person name="Feng Y."/>
            <person name="Comes H.P."/>
            <person name="Chen J."/>
            <person name="Zhu S."/>
            <person name="Lu R."/>
            <person name="Zhang X."/>
            <person name="Li P."/>
            <person name="Qiu J."/>
            <person name="Olsen K.M."/>
            <person name="Qiu Y."/>
        </authorList>
    </citation>
    <scope>NUCLEOTIDE SEQUENCE</scope>
    <source>
        <strain evidence="1">NBL</strain>
    </source>
</reference>
<dbReference type="SUPFAM" id="SSF140996">
    <property type="entry name" value="Hermes dimerisation domain"/>
    <property type="match status" value="1"/>
</dbReference>
<dbReference type="PANTHER" id="PTHR46481:SF2">
    <property type="entry name" value="BED-TYPE DOMAIN-CONTAINING PROTEIN"/>
    <property type="match status" value="1"/>
</dbReference>
<proteinExistence type="predicted"/>
<dbReference type="Proteomes" id="UP001281410">
    <property type="component" value="Unassembled WGS sequence"/>
</dbReference>
<accession>A0AAE0E5Y9</accession>
<dbReference type="PANTHER" id="PTHR46481">
    <property type="entry name" value="ZINC FINGER BED DOMAIN-CONTAINING PROTEIN 4"/>
    <property type="match status" value="1"/>
</dbReference>
<name>A0AAE0E5Y9_9ROSI</name>
<protein>
    <submittedName>
        <fullName evidence="1">Uncharacterized protein</fullName>
    </submittedName>
</protein>
<comment type="caution">
    <text evidence="1">The sequence shown here is derived from an EMBL/GenBank/DDBJ whole genome shotgun (WGS) entry which is preliminary data.</text>
</comment>
<dbReference type="Gene3D" id="1.10.10.1070">
    <property type="entry name" value="Zinc finger, BED domain-containing"/>
    <property type="match status" value="1"/>
</dbReference>